<dbReference type="InterPro" id="IPR052513">
    <property type="entry name" value="Thioester_dehydratase-like"/>
</dbReference>
<dbReference type="SUPFAM" id="SSF50249">
    <property type="entry name" value="Nucleic acid-binding proteins"/>
    <property type="match status" value="1"/>
</dbReference>
<dbReference type="Gene3D" id="6.10.30.10">
    <property type="match status" value="1"/>
</dbReference>
<evidence type="ECO:0000313" key="3">
    <source>
        <dbReference type="EMBL" id="SNS00863.1"/>
    </source>
</evidence>
<dbReference type="Pfam" id="PF01796">
    <property type="entry name" value="OB_ChsH2_C"/>
    <property type="match status" value="1"/>
</dbReference>
<sequence length="135" mass="14937">MLSPVTDDDGAPFWEYARAGELRVQACADCGRLRFPPRPCCPHCHSFAAEWRPVSGRGRVWSYVVPHPPLLPGYAEQAPYNVVLVELAEDPRIRLVGNLVTAPDARLGSFDPARIRIGAPVKAVFHDGIPRWLAL</sequence>
<dbReference type="PANTHER" id="PTHR34075:SF5">
    <property type="entry name" value="BLR3430 PROTEIN"/>
    <property type="match status" value="1"/>
</dbReference>
<evidence type="ECO:0000259" key="1">
    <source>
        <dbReference type="Pfam" id="PF01796"/>
    </source>
</evidence>
<dbReference type="PANTHER" id="PTHR34075">
    <property type="entry name" value="BLR3430 PROTEIN"/>
    <property type="match status" value="1"/>
</dbReference>
<accession>A0A239B0X0</accession>
<organism evidence="3 4">
    <name type="scientific">Actinacidiphila glaucinigra</name>
    <dbReference type="NCBI Taxonomy" id="235986"/>
    <lineage>
        <taxon>Bacteria</taxon>
        <taxon>Bacillati</taxon>
        <taxon>Actinomycetota</taxon>
        <taxon>Actinomycetes</taxon>
        <taxon>Kitasatosporales</taxon>
        <taxon>Streptomycetaceae</taxon>
        <taxon>Actinacidiphila</taxon>
    </lineage>
</organism>
<dbReference type="InterPro" id="IPR002878">
    <property type="entry name" value="ChsH2_C"/>
</dbReference>
<dbReference type="Proteomes" id="UP000198280">
    <property type="component" value="Unassembled WGS sequence"/>
</dbReference>
<dbReference type="EMBL" id="FZOF01000002">
    <property type="protein sequence ID" value="SNS00863.1"/>
    <property type="molecule type" value="Genomic_DNA"/>
</dbReference>
<gene>
    <name evidence="3" type="ORF">SAMN05216252_102269</name>
</gene>
<evidence type="ECO:0000259" key="2">
    <source>
        <dbReference type="Pfam" id="PF12172"/>
    </source>
</evidence>
<protein>
    <recommendedName>
        <fullName evidence="5">OB-fold domain-containing protein</fullName>
    </recommendedName>
</protein>
<name>A0A239B0X0_9ACTN</name>
<dbReference type="OrthoDB" id="3182121at2"/>
<dbReference type="InterPro" id="IPR012340">
    <property type="entry name" value="NA-bd_OB-fold"/>
</dbReference>
<keyword evidence="4" id="KW-1185">Reference proteome</keyword>
<evidence type="ECO:0000313" key="4">
    <source>
        <dbReference type="Proteomes" id="UP000198280"/>
    </source>
</evidence>
<proteinExistence type="predicted"/>
<dbReference type="RefSeq" id="WP_089222427.1">
    <property type="nucleotide sequence ID" value="NZ_FZOF01000002.1"/>
</dbReference>
<feature type="domain" description="ChsH2 rubredoxin-like zinc ribbon" evidence="2">
    <location>
        <begin position="14"/>
        <end position="48"/>
    </location>
</feature>
<evidence type="ECO:0008006" key="5">
    <source>
        <dbReference type="Google" id="ProtNLM"/>
    </source>
</evidence>
<feature type="domain" description="ChsH2 C-terminal OB-fold" evidence="1">
    <location>
        <begin position="51"/>
        <end position="126"/>
    </location>
</feature>
<reference evidence="3 4" key="1">
    <citation type="submission" date="2017-06" db="EMBL/GenBank/DDBJ databases">
        <authorList>
            <person name="Kim H.J."/>
            <person name="Triplett B.A."/>
        </authorList>
    </citation>
    <scope>NUCLEOTIDE SEQUENCE [LARGE SCALE GENOMIC DNA]</scope>
    <source>
        <strain evidence="3 4">CGMCC 4.1858</strain>
    </source>
</reference>
<dbReference type="InterPro" id="IPR022002">
    <property type="entry name" value="ChsH2_Znr"/>
</dbReference>
<dbReference type="AlphaFoldDB" id="A0A239B0X0"/>
<dbReference type="Pfam" id="PF12172">
    <property type="entry name" value="zf-ChsH2"/>
    <property type="match status" value="1"/>
</dbReference>